<dbReference type="Gene3D" id="3.40.190.10">
    <property type="entry name" value="Periplasmic binding protein-like II"/>
    <property type="match status" value="1"/>
</dbReference>
<dbReference type="GO" id="GO:0043190">
    <property type="term" value="C:ATP-binding cassette (ABC) transporter complex"/>
    <property type="evidence" value="ECO:0007669"/>
    <property type="project" value="InterPro"/>
</dbReference>
<keyword evidence="4" id="KW-1185">Reference proteome</keyword>
<feature type="signal peptide" evidence="1">
    <location>
        <begin position="1"/>
        <end position="28"/>
    </location>
</feature>
<dbReference type="InterPro" id="IPR000914">
    <property type="entry name" value="SBP_5_dom"/>
</dbReference>
<evidence type="ECO:0000313" key="3">
    <source>
        <dbReference type="EMBL" id="KHD79034.1"/>
    </source>
</evidence>
<feature type="domain" description="Solute-binding protein family 5" evidence="2">
    <location>
        <begin position="79"/>
        <end position="464"/>
    </location>
</feature>
<evidence type="ECO:0000259" key="2">
    <source>
        <dbReference type="Pfam" id="PF00496"/>
    </source>
</evidence>
<dbReference type="InterPro" id="IPR039424">
    <property type="entry name" value="SBP_5"/>
</dbReference>
<dbReference type="PROSITE" id="PS51257">
    <property type="entry name" value="PROKAR_LIPOPROTEIN"/>
    <property type="match status" value="1"/>
</dbReference>
<feature type="chain" id="PRO_5002023412" evidence="1">
    <location>
        <begin position="29"/>
        <end position="544"/>
    </location>
</feature>
<dbReference type="PIRSF" id="PIRSF002741">
    <property type="entry name" value="MppA"/>
    <property type="match status" value="1"/>
</dbReference>
<dbReference type="SUPFAM" id="SSF53850">
    <property type="entry name" value="Periplasmic binding protein-like II"/>
    <property type="match status" value="1"/>
</dbReference>
<dbReference type="EMBL" id="JRTT01000002">
    <property type="protein sequence ID" value="KHD79034.1"/>
    <property type="molecule type" value="Genomic_DNA"/>
</dbReference>
<dbReference type="Pfam" id="PF00496">
    <property type="entry name" value="SBP_bac_5"/>
    <property type="match status" value="1"/>
</dbReference>
<dbReference type="RefSeq" id="WP_043522181.1">
    <property type="nucleotide sequence ID" value="NZ_BAABKU010000001.1"/>
</dbReference>
<dbReference type="Gene3D" id="3.90.76.10">
    <property type="entry name" value="Dipeptide-binding Protein, Domain 1"/>
    <property type="match status" value="1"/>
</dbReference>
<dbReference type="GO" id="GO:1904680">
    <property type="term" value="F:peptide transmembrane transporter activity"/>
    <property type="evidence" value="ECO:0007669"/>
    <property type="project" value="TreeGrafter"/>
</dbReference>
<name>A0A0A6UX74_ACTUT</name>
<sequence>MFGKRPWKMAACAAAISLLVAGCGDGDADDASANANTIVIGIAEPAALLPTNVGDATGSQVLKSLFYPLVDVNAQNQPVEVAAEAIRPDKTNRVWTIKLKPGFTFHNGEKVTAQSYVDAWNYGAYGPNAQNSGYFFARIAGYAEMNPEDPDGKGPQKAPKPKVNKLSGLKVINELTFSVTLSAPFSGWKTVLAYSVFYPLPKAAFAKDGSIVKGFEEKIIGNGPFKMKGQWEHDDKIVVEKVADFKGQVPKIDGITWKVYQDQVAQYADLVSNNIDVQTDIPIESLSKASADLGDRYQTSSNSTIDFLGFPLYQPEYKNPDVRRAISMAINREEITNQIFLGARLVSKSFVSPVVSGYRENTCGESCDYNPSKARELYAAAGGPAEIKITYNVDGGHQAWVDAVCNQIRAILGVTCTGVQETKFAVLTAKARAREPLGLMRMGWVMDYPLMENYLGPIYGIDGSSNFYGYENAEFDELVAKGSEATTQAAAEKKWQEAEDMLAEDMPVIPLFSRMNVFGYSEHVQNVEMDLFSNVNLYDIETVA</sequence>
<dbReference type="AlphaFoldDB" id="A0A0A6UX74"/>
<dbReference type="Gene3D" id="3.10.105.10">
    <property type="entry name" value="Dipeptide-binding Protein, Domain 3"/>
    <property type="match status" value="1"/>
</dbReference>
<dbReference type="CDD" id="cd00995">
    <property type="entry name" value="PBP2_NikA_DppA_OppA_like"/>
    <property type="match status" value="1"/>
</dbReference>
<keyword evidence="1" id="KW-0732">Signal</keyword>
<gene>
    <name evidence="3" type="ORF">MB27_02925</name>
</gene>
<dbReference type="STRING" id="1869.MB27_02925"/>
<dbReference type="Proteomes" id="UP000054537">
    <property type="component" value="Unassembled WGS sequence"/>
</dbReference>
<dbReference type="GO" id="GO:0042597">
    <property type="term" value="C:periplasmic space"/>
    <property type="evidence" value="ECO:0007669"/>
    <property type="project" value="UniProtKB-ARBA"/>
</dbReference>
<reference evidence="3 4" key="1">
    <citation type="submission" date="2014-10" db="EMBL/GenBank/DDBJ databases">
        <title>Draft genome sequence of Actinoplanes utahensis NRRL 12052.</title>
        <authorList>
            <person name="Velasco-Bucheli B."/>
            <person name="del Cerro C."/>
            <person name="Hormigo D."/>
            <person name="Garcia J.L."/>
            <person name="Acebal C."/>
            <person name="Arroyo M."/>
            <person name="de la Mata I."/>
        </authorList>
    </citation>
    <scope>NUCLEOTIDE SEQUENCE [LARGE SCALE GENOMIC DNA]</scope>
    <source>
        <strain evidence="3 4">NRRL 12052</strain>
    </source>
</reference>
<evidence type="ECO:0000256" key="1">
    <source>
        <dbReference type="SAM" id="SignalP"/>
    </source>
</evidence>
<proteinExistence type="predicted"/>
<dbReference type="PANTHER" id="PTHR30290">
    <property type="entry name" value="PERIPLASMIC BINDING COMPONENT OF ABC TRANSPORTER"/>
    <property type="match status" value="1"/>
</dbReference>
<protein>
    <submittedName>
        <fullName evidence="3">4-phytase</fullName>
    </submittedName>
</protein>
<organism evidence="3 4">
    <name type="scientific">Actinoplanes utahensis</name>
    <dbReference type="NCBI Taxonomy" id="1869"/>
    <lineage>
        <taxon>Bacteria</taxon>
        <taxon>Bacillati</taxon>
        <taxon>Actinomycetota</taxon>
        <taxon>Actinomycetes</taxon>
        <taxon>Micromonosporales</taxon>
        <taxon>Micromonosporaceae</taxon>
        <taxon>Actinoplanes</taxon>
    </lineage>
</organism>
<dbReference type="GO" id="GO:0015833">
    <property type="term" value="P:peptide transport"/>
    <property type="evidence" value="ECO:0007669"/>
    <property type="project" value="TreeGrafter"/>
</dbReference>
<dbReference type="eggNOG" id="COG4166">
    <property type="taxonomic scope" value="Bacteria"/>
</dbReference>
<accession>A0A0A6UX74</accession>
<dbReference type="PANTHER" id="PTHR30290:SF83">
    <property type="entry name" value="ABC TRANSPORTER SUBSTRATE-BINDING PROTEIN"/>
    <property type="match status" value="1"/>
</dbReference>
<dbReference type="InterPro" id="IPR030678">
    <property type="entry name" value="Peptide/Ni-bd"/>
</dbReference>
<evidence type="ECO:0000313" key="4">
    <source>
        <dbReference type="Proteomes" id="UP000054537"/>
    </source>
</evidence>
<dbReference type="OrthoDB" id="9046151at2"/>
<comment type="caution">
    <text evidence="3">The sequence shown here is derived from an EMBL/GenBank/DDBJ whole genome shotgun (WGS) entry which is preliminary data.</text>
</comment>